<dbReference type="NCBIfam" id="TIGR00787">
    <property type="entry name" value="dctP"/>
    <property type="match status" value="1"/>
</dbReference>
<dbReference type="PANTHER" id="PTHR33376:SF7">
    <property type="entry name" value="C4-DICARBOXYLATE-BINDING PROTEIN DCTB"/>
    <property type="match status" value="1"/>
</dbReference>
<dbReference type="NCBIfam" id="NF037995">
    <property type="entry name" value="TRAP_S1"/>
    <property type="match status" value="1"/>
</dbReference>
<name>A0A653A2P7_UNCDX</name>
<evidence type="ECO:0000313" key="4">
    <source>
        <dbReference type="EMBL" id="VBB42290.1"/>
    </source>
</evidence>
<dbReference type="GO" id="GO:0055085">
    <property type="term" value="P:transmembrane transport"/>
    <property type="evidence" value="ECO:0007669"/>
    <property type="project" value="InterPro"/>
</dbReference>
<dbReference type="Gene3D" id="3.40.190.170">
    <property type="entry name" value="Bacterial extracellular solute-binding protein, family 7"/>
    <property type="match status" value="1"/>
</dbReference>
<dbReference type="InterPro" id="IPR038404">
    <property type="entry name" value="TRAP_DctP_sf"/>
</dbReference>
<dbReference type="GO" id="GO:0030288">
    <property type="term" value="C:outer membrane-bounded periplasmic space"/>
    <property type="evidence" value="ECO:0007669"/>
    <property type="project" value="InterPro"/>
</dbReference>
<evidence type="ECO:0000256" key="1">
    <source>
        <dbReference type="ARBA" id="ARBA00009023"/>
    </source>
</evidence>
<dbReference type="EMBL" id="UPXX01000013">
    <property type="protein sequence ID" value="VBB42290.1"/>
    <property type="molecule type" value="Genomic_DNA"/>
</dbReference>
<reference evidence="4" key="1">
    <citation type="submission" date="2018-07" db="EMBL/GenBank/DDBJ databases">
        <authorList>
            <consortium name="Genoscope - CEA"/>
            <person name="William W."/>
        </authorList>
    </citation>
    <scope>NUCLEOTIDE SEQUENCE</scope>
    <source>
        <strain evidence="4">IK1</strain>
    </source>
</reference>
<dbReference type="AlphaFoldDB" id="A0A653A2P7"/>
<accession>A0A653A2P7</accession>
<evidence type="ECO:0000256" key="3">
    <source>
        <dbReference type="ARBA" id="ARBA00022729"/>
    </source>
</evidence>
<sequence length="335" mass="37283">MKKSFWVVTVIMLALISLIGIQNASAGDKIQMGLYSIAPPFSPINKAMEMMDTFLQEEGKGAIEVQLYPSGQLGAESAGLNKLQIGAVQAGAITGVAISTIEPKANILMMPFVIKNWEDVEKLANSEMMKEIGLSLEKKGLKLMGIGSYGFFNILSVKKPLVKPEDFPGVKIRVFPTPVLVDLYKMLGASPTPIAFPEIYTALQQGVIEATDGTLDSSHASKQYEVAKHLTKTEHIHGWFLYLVNKAWFEGLSADNQKLLQDAFAKYSAVARTESKNYDDKIFKIYEDAGVEIITLEEDQRNALKEIALPIHDKYRSVIGEDFLDRFYKEMNFEK</sequence>
<protein>
    <submittedName>
        <fullName evidence="4">Bacterial extracellular solute-binding protein, family 7 (Modular protein)</fullName>
    </submittedName>
</protein>
<dbReference type="Pfam" id="PF03480">
    <property type="entry name" value="DctP"/>
    <property type="match status" value="1"/>
</dbReference>
<dbReference type="CDD" id="cd13603">
    <property type="entry name" value="PBP2_TRAP_Siap_TeaA_like"/>
    <property type="match status" value="1"/>
</dbReference>
<evidence type="ECO:0000256" key="2">
    <source>
        <dbReference type="ARBA" id="ARBA00022448"/>
    </source>
</evidence>
<gene>
    <name evidence="4" type="ORF">TRIP_B200430</name>
</gene>
<keyword evidence="3" id="KW-0732">Signal</keyword>
<comment type="similarity">
    <text evidence="1">Belongs to the bacterial solute-binding protein 7 family.</text>
</comment>
<organism evidence="4">
    <name type="scientific">Uncultured Desulfatiglans sp</name>
    <dbReference type="NCBI Taxonomy" id="1748965"/>
    <lineage>
        <taxon>Bacteria</taxon>
        <taxon>Pseudomonadati</taxon>
        <taxon>Thermodesulfobacteriota</taxon>
        <taxon>Desulfobacteria</taxon>
        <taxon>Desulfatiglandales</taxon>
        <taxon>Desulfatiglandaceae</taxon>
        <taxon>Desulfatiglans</taxon>
        <taxon>environmental samples</taxon>
    </lineage>
</organism>
<dbReference type="PANTHER" id="PTHR33376">
    <property type="match status" value="1"/>
</dbReference>
<dbReference type="InterPro" id="IPR018389">
    <property type="entry name" value="DctP_fam"/>
</dbReference>
<dbReference type="PIRSF" id="PIRSF006470">
    <property type="entry name" value="DctB"/>
    <property type="match status" value="1"/>
</dbReference>
<keyword evidence="2" id="KW-0813">Transport</keyword>
<dbReference type="InterPro" id="IPR004682">
    <property type="entry name" value="TRAP_DctP"/>
</dbReference>
<proteinExistence type="inferred from homology"/>